<dbReference type="EMBL" id="VTHL01000001">
    <property type="protein sequence ID" value="TYZ14377.1"/>
    <property type="molecule type" value="Genomic_DNA"/>
</dbReference>
<protein>
    <submittedName>
        <fullName evidence="2">Alpha/beta hydrolase</fullName>
    </submittedName>
</protein>
<dbReference type="Gene3D" id="3.40.50.1820">
    <property type="entry name" value="alpha/beta hydrolase"/>
    <property type="match status" value="1"/>
</dbReference>
<feature type="domain" description="AB hydrolase-1" evidence="1">
    <location>
        <begin position="58"/>
        <end position="290"/>
    </location>
</feature>
<dbReference type="PRINTS" id="PR00111">
    <property type="entry name" value="ABHYDROLASE"/>
</dbReference>
<dbReference type="InterPro" id="IPR050266">
    <property type="entry name" value="AB_hydrolase_sf"/>
</dbReference>
<evidence type="ECO:0000259" key="1">
    <source>
        <dbReference type="Pfam" id="PF00561"/>
    </source>
</evidence>
<dbReference type="InterPro" id="IPR000073">
    <property type="entry name" value="AB_hydrolase_1"/>
</dbReference>
<keyword evidence="2" id="KW-0378">Hydrolase</keyword>
<dbReference type="InterPro" id="IPR029058">
    <property type="entry name" value="AB_hydrolase_fold"/>
</dbReference>
<dbReference type="Pfam" id="PF00561">
    <property type="entry name" value="Abhydrolase_1"/>
    <property type="match status" value="1"/>
</dbReference>
<dbReference type="SUPFAM" id="SSF53474">
    <property type="entry name" value="alpha/beta-Hydrolases"/>
    <property type="match status" value="1"/>
</dbReference>
<proteinExistence type="predicted"/>
<keyword evidence="3" id="KW-1185">Reference proteome</keyword>
<evidence type="ECO:0000313" key="2">
    <source>
        <dbReference type="EMBL" id="TYZ14377.1"/>
    </source>
</evidence>
<organism evidence="2 3">
    <name type="scientific">Hymenobacter lutimineralis</name>
    <dbReference type="NCBI Taxonomy" id="2606448"/>
    <lineage>
        <taxon>Bacteria</taxon>
        <taxon>Pseudomonadati</taxon>
        <taxon>Bacteroidota</taxon>
        <taxon>Cytophagia</taxon>
        <taxon>Cytophagales</taxon>
        <taxon>Hymenobacteraceae</taxon>
        <taxon>Hymenobacter</taxon>
    </lineage>
</organism>
<sequence>MWPAAPRTPGSGSASVPFPACWRQIVWLKTFRAVLSTTTEQPRPGKCLRVARLGQGQAVVLLHGYPDNLQVFSALAPELARHKQVVAFDWPGMGSSDEWPGGATPLLMAKRLRELLDTWQLDKVHLVGQDMGGQPALVFAAQYPERVRSVVVMNSLVNGAAATSWEIRWLRRFGANKLLLRHLPWLVFGRAMRTFTPGGTRLSPALRQDLWGAFRRPAVRDFIVRMCAGYEGQLKRLPEWYGQVQCPVLLLWAEHDKHFPVLQAESLRAFIPQARVQVVPGAGHWMVLTRAAEVADHLRRFYQEL</sequence>
<dbReference type="Proteomes" id="UP000322791">
    <property type="component" value="Unassembled WGS sequence"/>
</dbReference>
<dbReference type="GO" id="GO:0016020">
    <property type="term" value="C:membrane"/>
    <property type="evidence" value="ECO:0007669"/>
    <property type="project" value="TreeGrafter"/>
</dbReference>
<dbReference type="GO" id="GO:0047372">
    <property type="term" value="F:monoacylglycerol lipase activity"/>
    <property type="evidence" value="ECO:0007669"/>
    <property type="project" value="TreeGrafter"/>
</dbReference>
<comment type="caution">
    <text evidence="2">The sequence shown here is derived from an EMBL/GenBank/DDBJ whole genome shotgun (WGS) entry which is preliminary data.</text>
</comment>
<reference evidence="2 3" key="1">
    <citation type="submission" date="2019-08" db="EMBL/GenBank/DDBJ databases">
        <authorList>
            <person name="Seo M.-J."/>
        </authorList>
    </citation>
    <scope>NUCLEOTIDE SEQUENCE [LARGE SCALE GENOMIC DNA]</scope>
    <source>
        <strain evidence="2 3">KIGAM108</strain>
    </source>
</reference>
<evidence type="ECO:0000313" key="3">
    <source>
        <dbReference type="Proteomes" id="UP000322791"/>
    </source>
</evidence>
<dbReference type="PANTHER" id="PTHR43798">
    <property type="entry name" value="MONOACYLGLYCEROL LIPASE"/>
    <property type="match status" value="1"/>
</dbReference>
<dbReference type="GO" id="GO:0046464">
    <property type="term" value="P:acylglycerol catabolic process"/>
    <property type="evidence" value="ECO:0007669"/>
    <property type="project" value="TreeGrafter"/>
</dbReference>
<dbReference type="AlphaFoldDB" id="A0A5D6VGH4"/>
<name>A0A5D6VGH4_9BACT</name>
<gene>
    <name evidence="2" type="ORF">FY528_01210</name>
</gene>
<dbReference type="PANTHER" id="PTHR43798:SF33">
    <property type="entry name" value="HYDROLASE, PUTATIVE (AFU_ORTHOLOGUE AFUA_2G14860)-RELATED"/>
    <property type="match status" value="1"/>
</dbReference>
<accession>A0A5D6VGH4</accession>